<dbReference type="InterPro" id="IPR050078">
    <property type="entry name" value="Ribosomal_L11_MeTrfase_PrmA"/>
</dbReference>
<comment type="catalytic activity">
    <reaction evidence="6">
        <text>L-lysyl-[protein] + 3 S-adenosyl-L-methionine = N(6),N(6),N(6)-trimethyl-L-lysyl-[protein] + 3 S-adenosyl-L-homocysteine + 3 H(+)</text>
        <dbReference type="Rhea" id="RHEA:54192"/>
        <dbReference type="Rhea" id="RHEA-COMP:9752"/>
        <dbReference type="Rhea" id="RHEA-COMP:13826"/>
        <dbReference type="ChEBI" id="CHEBI:15378"/>
        <dbReference type="ChEBI" id="CHEBI:29969"/>
        <dbReference type="ChEBI" id="CHEBI:57856"/>
        <dbReference type="ChEBI" id="CHEBI:59789"/>
        <dbReference type="ChEBI" id="CHEBI:61961"/>
    </reaction>
</comment>
<dbReference type="PIRSF" id="PIRSF000401">
    <property type="entry name" value="RPL11_MTase"/>
    <property type="match status" value="1"/>
</dbReference>
<evidence type="ECO:0000256" key="4">
    <source>
        <dbReference type="ARBA" id="ARBA00022679"/>
    </source>
</evidence>
<sequence>MEKGWWVVRISCDPAWTDELAGALAGMFQGGVEIRDNELVLYLSPQTHGAGWRENLERFLGHWAETLGLPVRPDVQVDFCPDQDWNARWKEAFKPLRVGRRFVVAPTWETYHPDPGDRVLWIDPGRAFGTGHHETTRLCLRWLEDVCDRGDAQGPLSLLDVGTGSGILAMGAALLGCRPVVAVDNDPEAVEVARENLAANPTADVALMLGSVEDVEGDFDLVVANIQADPLIAMAPRLAAKVRKGGRLALSGILGEQAQRVLDAYEALGLGGRDRRDDGEWCLLELSRRG</sequence>
<dbReference type="EC" id="2.1.1.-" evidence="6"/>
<evidence type="ECO:0000313" key="8">
    <source>
        <dbReference type="Proteomes" id="UP000184076"/>
    </source>
</evidence>
<feature type="binding site" evidence="6">
    <location>
        <position position="225"/>
    </location>
    <ligand>
        <name>S-adenosyl-L-methionine</name>
        <dbReference type="ChEBI" id="CHEBI:59789"/>
    </ligand>
</feature>
<feature type="binding site" evidence="6">
    <location>
        <position position="162"/>
    </location>
    <ligand>
        <name>S-adenosyl-L-methionine</name>
        <dbReference type="ChEBI" id="CHEBI:59789"/>
    </ligand>
</feature>
<dbReference type="InterPro" id="IPR029063">
    <property type="entry name" value="SAM-dependent_MTases_sf"/>
</dbReference>
<dbReference type="GO" id="GO:0005840">
    <property type="term" value="C:ribosome"/>
    <property type="evidence" value="ECO:0007669"/>
    <property type="project" value="UniProtKB-KW"/>
</dbReference>
<dbReference type="SUPFAM" id="SSF53335">
    <property type="entry name" value="S-adenosyl-L-methionine-dependent methyltransferases"/>
    <property type="match status" value="1"/>
</dbReference>
<feature type="binding site" evidence="6">
    <location>
        <position position="136"/>
    </location>
    <ligand>
        <name>S-adenosyl-L-methionine</name>
        <dbReference type="ChEBI" id="CHEBI:59789"/>
    </ligand>
</feature>
<dbReference type="HAMAP" id="MF_00735">
    <property type="entry name" value="Methyltr_PrmA"/>
    <property type="match status" value="1"/>
</dbReference>
<dbReference type="Pfam" id="PF06325">
    <property type="entry name" value="PrmA"/>
    <property type="match status" value="1"/>
</dbReference>
<dbReference type="NCBIfam" id="TIGR00406">
    <property type="entry name" value="prmA"/>
    <property type="match status" value="1"/>
</dbReference>
<keyword evidence="4 6" id="KW-0808">Transferase</keyword>
<comment type="similarity">
    <text evidence="1 6">Belongs to the methyltransferase superfamily. PrmA family.</text>
</comment>
<comment type="function">
    <text evidence="6">Methylates ribosomal protein L11.</text>
</comment>
<keyword evidence="3 6" id="KW-0489">Methyltransferase</keyword>
<feature type="binding site" evidence="6">
    <location>
        <position position="184"/>
    </location>
    <ligand>
        <name>S-adenosyl-L-methionine</name>
        <dbReference type="ChEBI" id="CHEBI:59789"/>
    </ligand>
</feature>
<proteinExistence type="inferred from homology"/>
<keyword evidence="7" id="KW-0689">Ribosomal protein</keyword>
<dbReference type="AlphaFoldDB" id="A0A1M5C7P6"/>
<evidence type="ECO:0000256" key="5">
    <source>
        <dbReference type="ARBA" id="ARBA00022691"/>
    </source>
</evidence>
<dbReference type="GO" id="GO:0005737">
    <property type="term" value="C:cytoplasm"/>
    <property type="evidence" value="ECO:0007669"/>
    <property type="project" value="UniProtKB-SubCell"/>
</dbReference>
<dbReference type="PANTHER" id="PTHR43648:SF1">
    <property type="entry name" value="ELECTRON TRANSFER FLAVOPROTEIN BETA SUBUNIT LYSINE METHYLTRANSFERASE"/>
    <property type="match status" value="1"/>
</dbReference>
<evidence type="ECO:0000313" key="7">
    <source>
        <dbReference type="EMBL" id="SHF50769.1"/>
    </source>
</evidence>
<dbReference type="RefSeq" id="WP_073039140.1">
    <property type="nucleotide sequence ID" value="NZ_FQVB01000019.1"/>
</dbReference>
<gene>
    <name evidence="6" type="primary">prmA</name>
    <name evidence="7" type="ORF">SAMN02745206_02134</name>
</gene>
<dbReference type="InterPro" id="IPR004498">
    <property type="entry name" value="Ribosomal_PrmA_MeTrfase"/>
</dbReference>
<accession>A0A1M5C7P6</accession>
<dbReference type="EMBL" id="FQVB01000019">
    <property type="protein sequence ID" value="SHF50769.1"/>
    <property type="molecule type" value="Genomic_DNA"/>
</dbReference>
<dbReference type="GO" id="GO:0016279">
    <property type="term" value="F:protein-lysine N-methyltransferase activity"/>
    <property type="evidence" value="ECO:0007669"/>
    <property type="project" value="RHEA"/>
</dbReference>
<name>A0A1M5C7P6_9BACT</name>
<reference evidence="8" key="1">
    <citation type="submission" date="2016-11" db="EMBL/GenBank/DDBJ databases">
        <authorList>
            <person name="Varghese N."/>
            <person name="Submissions S."/>
        </authorList>
    </citation>
    <scope>NUCLEOTIDE SEQUENCE [LARGE SCALE GENOMIC DNA]</scope>
    <source>
        <strain evidence="8">DSM 9756</strain>
    </source>
</reference>
<protein>
    <recommendedName>
        <fullName evidence="6">Ribosomal protein L11 methyltransferase</fullName>
        <shortName evidence="6">L11 Mtase</shortName>
        <ecNumber evidence="6">2.1.1.-</ecNumber>
    </recommendedName>
</protein>
<evidence type="ECO:0000256" key="6">
    <source>
        <dbReference type="HAMAP-Rule" id="MF_00735"/>
    </source>
</evidence>
<organism evidence="7 8">
    <name type="scientific">Desulfacinum infernum DSM 9756</name>
    <dbReference type="NCBI Taxonomy" id="1121391"/>
    <lineage>
        <taxon>Bacteria</taxon>
        <taxon>Pseudomonadati</taxon>
        <taxon>Thermodesulfobacteriota</taxon>
        <taxon>Syntrophobacteria</taxon>
        <taxon>Syntrophobacterales</taxon>
        <taxon>Syntrophobacteraceae</taxon>
        <taxon>Desulfacinum</taxon>
    </lineage>
</organism>
<dbReference type="Proteomes" id="UP000184076">
    <property type="component" value="Unassembled WGS sequence"/>
</dbReference>
<keyword evidence="7" id="KW-0687">Ribonucleoprotein</keyword>
<dbReference type="OrthoDB" id="9785995at2"/>
<dbReference type="Gene3D" id="3.40.50.150">
    <property type="entry name" value="Vaccinia Virus protein VP39"/>
    <property type="match status" value="1"/>
</dbReference>
<evidence type="ECO:0000256" key="2">
    <source>
        <dbReference type="ARBA" id="ARBA00022490"/>
    </source>
</evidence>
<evidence type="ECO:0000256" key="3">
    <source>
        <dbReference type="ARBA" id="ARBA00022603"/>
    </source>
</evidence>
<keyword evidence="5 6" id="KW-0949">S-adenosyl-L-methionine</keyword>
<dbReference type="STRING" id="1121391.SAMN02745206_02134"/>
<evidence type="ECO:0000256" key="1">
    <source>
        <dbReference type="ARBA" id="ARBA00009741"/>
    </source>
</evidence>
<comment type="subcellular location">
    <subcellularLocation>
        <location evidence="6">Cytoplasm</location>
    </subcellularLocation>
</comment>
<keyword evidence="2 6" id="KW-0963">Cytoplasm</keyword>
<dbReference type="GO" id="GO:0032259">
    <property type="term" value="P:methylation"/>
    <property type="evidence" value="ECO:0007669"/>
    <property type="project" value="UniProtKB-KW"/>
</dbReference>
<dbReference type="CDD" id="cd02440">
    <property type="entry name" value="AdoMet_MTases"/>
    <property type="match status" value="1"/>
</dbReference>
<keyword evidence="8" id="KW-1185">Reference proteome</keyword>
<dbReference type="PANTHER" id="PTHR43648">
    <property type="entry name" value="ELECTRON TRANSFER FLAVOPROTEIN BETA SUBUNIT LYSINE METHYLTRANSFERASE"/>
    <property type="match status" value="1"/>
</dbReference>